<dbReference type="InterPro" id="IPR036823">
    <property type="entry name" value="Ribosomal_uS7_dom_sf"/>
</dbReference>
<dbReference type="InterPro" id="IPR023798">
    <property type="entry name" value="Ribosomal_uS7_dom"/>
</dbReference>
<keyword evidence="5 6" id="KW-0687">Ribonucleoprotein</keyword>
<protein>
    <recommendedName>
        <fullName evidence="6">Small ribosomal subunit protein uS7</fullName>
    </recommendedName>
</protein>
<sequence length="157" mass="18131">MSRRTTAVKKRPLQPDAVYSDTMVTAFINYMMRDGKKTTAERVFYDAMELIKNKTGDEGIEVMRAAMENVKPALEVKSRRVGGVTYQVPIEVSVERRQTLAIRWLVRYARERKGRSMAEKLAAEFMDAKNDTGGSVKKREDTRKMAEANRAFSHYRW</sequence>
<dbReference type="CDD" id="cd14869">
    <property type="entry name" value="uS7_Bacteria"/>
    <property type="match status" value="1"/>
</dbReference>
<dbReference type="NCBIfam" id="TIGR01029">
    <property type="entry name" value="rpsG_bact"/>
    <property type="match status" value="1"/>
</dbReference>
<dbReference type="GO" id="GO:0000049">
    <property type="term" value="F:tRNA binding"/>
    <property type="evidence" value="ECO:0007669"/>
    <property type="project" value="UniProtKB-UniRule"/>
</dbReference>
<evidence type="ECO:0000256" key="1">
    <source>
        <dbReference type="ARBA" id="ARBA00007151"/>
    </source>
</evidence>
<evidence type="ECO:0000313" key="10">
    <source>
        <dbReference type="Proteomes" id="UP000460298"/>
    </source>
</evidence>
<evidence type="ECO:0000259" key="8">
    <source>
        <dbReference type="Pfam" id="PF00177"/>
    </source>
</evidence>
<dbReference type="GO" id="GO:0015935">
    <property type="term" value="C:small ribosomal subunit"/>
    <property type="evidence" value="ECO:0007669"/>
    <property type="project" value="InterPro"/>
</dbReference>
<dbReference type="GO" id="GO:0019843">
    <property type="term" value="F:rRNA binding"/>
    <property type="evidence" value="ECO:0007669"/>
    <property type="project" value="UniProtKB-UniRule"/>
</dbReference>
<evidence type="ECO:0000256" key="5">
    <source>
        <dbReference type="ARBA" id="ARBA00023274"/>
    </source>
</evidence>
<feature type="domain" description="Small ribosomal subunit protein uS7" evidence="8">
    <location>
        <begin position="4"/>
        <end position="150"/>
    </location>
</feature>
<organism evidence="9 10">
    <name type="scientific">Leptonema illini</name>
    <dbReference type="NCBI Taxonomy" id="183"/>
    <lineage>
        <taxon>Bacteria</taxon>
        <taxon>Pseudomonadati</taxon>
        <taxon>Spirochaetota</taxon>
        <taxon>Spirochaetia</taxon>
        <taxon>Leptospirales</taxon>
        <taxon>Leptospiraceae</taxon>
        <taxon>Leptonema</taxon>
    </lineage>
</organism>
<dbReference type="Gene3D" id="1.10.455.10">
    <property type="entry name" value="Ribosomal protein S7 domain"/>
    <property type="match status" value="1"/>
</dbReference>
<evidence type="ECO:0000256" key="6">
    <source>
        <dbReference type="HAMAP-Rule" id="MF_00480"/>
    </source>
</evidence>
<keyword evidence="4 6" id="KW-0689">Ribosomal protein</keyword>
<dbReference type="Pfam" id="PF00177">
    <property type="entry name" value="Ribosomal_S7"/>
    <property type="match status" value="1"/>
</dbReference>
<evidence type="ECO:0000256" key="2">
    <source>
        <dbReference type="ARBA" id="ARBA00022730"/>
    </source>
</evidence>
<name>A0A833M026_9LEPT</name>
<dbReference type="PIRSF" id="PIRSF002122">
    <property type="entry name" value="RPS7p_RPS7a_RPS5e_RPS7o"/>
    <property type="match status" value="1"/>
</dbReference>
<dbReference type="AlphaFoldDB" id="A0A833M026"/>
<comment type="similarity">
    <text evidence="1 6 7">Belongs to the universal ribosomal protein uS7 family.</text>
</comment>
<proteinExistence type="inferred from homology"/>
<evidence type="ECO:0000256" key="4">
    <source>
        <dbReference type="ARBA" id="ARBA00022980"/>
    </source>
</evidence>
<keyword evidence="6" id="KW-0820">tRNA-binding</keyword>
<dbReference type="GO" id="GO:0003735">
    <property type="term" value="F:structural constituent of ribosome"/>
    <property type="evidence" value="ECO:0007669"/>
    <property type="project" value="InterPro"/>
</dbReference>
<evidence type="ECO:0000313" key="9">
    <source>
        <dbReference type="EMBL" id="KAB2930214.1"/>
    </source>
</evidence>
<dbReference type="InterPro" id="IPR000235">
    <property type="entry name" value="Ribosomal_uS7"/>
</dbReference>
<dbReference type="SUPFAM" id="SSF47973">
    <property type="entry name" value="Ribosomal protein S7"/>
    <property type="match status" value="1"/>
</dbReference>
<dbReference type="HAMAP" id="MF_00480_B">
    <property type="entry name" value="Ribosomal_uS7_B"/>
    <property type="match status" value="1"/>
</dbReference>
<dbReference type="FunFam" id="1.10.455.10:FF:000001">
    <property type="entry name" value="30S ribosomal protein S7"/>
    <property type="match status" value="1"/>
</dbReference>
<comment type="function">
    <text evidence="6">One of the primary rRNA binding proteins, it binds directly to 16S rRNA where it nucleates assembly of the head domain of the 30S subunit. Is located at the subunit interface close to the decoding center, probably blocks exit of the E-site tRNA.</text>
</comment>
<keyword evidence="3 6" id="KW-0694">RNA-binding</keyword>
<keyword evidence="2 6" id="KW-0699">rRNA-binding</keyword>
<dbReference type="PANTHER" id="PTHR11205">
    <property type="entry name" value="RIBOSOMAL PROTEIN S7"/>
    <property type="match status" value="1"/>
</dbReference>
<evidence type="ECO:0000256" key="7">
    <source>
        <dbReference type="RuleBase" id="RU003619"/>
    </source>
</evidence>
<comment type="caution">
    <text evidence="9">The sequence shown here is derived from an EMBL/GenBank/DDBJ whole genome shotgun (WGS) entry which is preliminary data.</text>
</comment>
<dbReference type="InterPro" id="IPR020606">
    <property type="entry name" value="Ribosomal_uS7_CS"/>
</dbReference>
<gene>
    <name evidence="6 9" type="primary">rpsG</name>
    <name evidence="9" type="ORF">F9K24_17400</name>
</gene>
<dbReference type="PROSITE" id="PS00052">
    <property type="entry name" value="RIBOSOMAL_S7"/>
    <property type="match status" value="1"/>
</dbReference>
<accession>A0A833M026</accession>
<comment type="subunit">
    <text evidence="6">Part of the 30S ribosomal subunit. Contacts proteins S9 and S11.</text>
</comment>
<dbReference type="GO" id="GO:0006412">
    <property type="term" value="P:translation"/>
    <property type="evidence" value="ECO:0007669"/>
    <property type="project" value="UniProtKB-UniRule"/>
</dbReference>
<dbReference type="Proteomes" id="UP000460298">
    <property type="component" value="Unassembled WGS sequence"/>
</dbReference>
<reference evidence="9 10" key="1">
    <citation type="submission" date="2019-10" db="EMBL/GenBank/DDBJ databases">
        <title>Extracellular Electron Transfer in a Candidatus Methanoperedens spp. Enrichment Culture.</title>
        <authorList>
            <person name="Berger S."/>
            <person name="Rangel Shaw D."/>
            <person name="Berben T."/>
            <person name="In 'T Zandt M."/>
            <person name="Frank J."/>
            <person name="Reimann J."/>
            <person name="Jetten M.S.M."/>
            <person name="Welte C.U."/>
        </authorList>
    </citation>
    <scope>NUCLEOTIDE SEQUENCE [LARGE SCALE GENOMIC DNA]</scope>
    <source>
        <strain evidence="9">SB12</strain>
    </source>
</reference>
<dbReference type="EMBL" id="WBUI01000022">
    <property type="protein sequence ID" value="KAB2930214.1"/>
    <property type="molecule type" value="Genomic_DNA"/>
</dbReference>
<dbReference type="InterPro" id="IPR005717">
    <property type="entry name" value="Ribosomal_uS7_bac/org-type"/>
</dbReference>
<evidence type="ECO:0000256" key="3">
    <source>
        <dbReference type="ARBA" id="ARBA00022884"/>
    </source>
</evidence>